<gene>
    <name evidence="1" type="ORF">K3G42_018379</name>
</gene>
<name>A0ACB8FEZ3_9SAUR</name>
<reference evidence="1" key="1">
    <citation type="submission" date="2021-08" db="EMBL/GenBank/DDBJ databases">
        <title>The first chromosome-level gecko genome reveals the dynamic sex chromosomes of Neotropical dwarf geckos (Sphaerodactylidae: Sphaerodactylus).</title>
        <authorList>
            <person name="Pinto B.J."/>
            <person name="Keating S.E."/>
            <person name="Gamble T."/>
        </authorList>
    </citation>
    <scope>NUCLEOTIDE SEQUENCE</scope>
    <source>
        <strain evidence="1">TG3544</strain>
    </source>
</reference>
<proteinExistence type="predicted"/>
<protein>
    <submittedName>
        <fullName evidence="1">Uncharacterized protein</fullName>
    </submittedName>
</protein>
<evidence type="ECO:0000313" key="1">
    <source>
        <dbReference type="EMBL" id="KAH8003417.1"/>
    </source>
</evidence>
<sequence length="114" mass="13290">MDLHRECLLCLSKTYIPSDCKAYLSLTPRTHQGRFSHLKAAFCTRSPLELTTYPPLTGSFFQFLCTLDIATIQHHIHGNIMMCIVVIILLLDQRWKFPQEVHDPFRKTLIIFQN</sequence>
<evidence type="ECO:0000313" key="2">
    <source>
        <dbReference type="Proteomes" id="UP000827872"/>
    </source>
</evidence>
<dbReference type="Proteomes" id="UP000827872">
    <property type="component" value="Linkage Group LG09"/>
</dbReference>
<dbReference type="EMBL" id="CM037622">
    <property type="protein sequence ID" value="KAH8003417.1"/>
    <property type="molecule type" value="Genomic_DNA"/>
</dbReference>
<keyword evidence="2" id="KW-1185">Reference proteome</keyword>
<accession>A0ACB8FEZ3</accession>
<comment type="caution">
    <text evidence="1">The sequence shown here is derived from an EMBL/GenBank/DDBJ whole genome shotgun (WGS) entry which is preliminary data.</text>
</comment>
<organism evidence="1 2">
    <name type="scientific">Sphaerodactylus townsendi</name>
    <dbReference type="NCBI Taxonomy" id="933632"/>
    <lineage>
        <taxon>Eukaryota</taxon>
        <taxon>Metazoa</taxon>
        <taxon>Chordata</taxon>
        <taxon>Craniata</taxon>
        <taxon>Vertebrata</taxon>
        <taxon>Euteleostomi</taxon>
        <taxon>Lepidosauria</taxon>
        <taxon>Squamata</taxon>
        <taxon>Bifurcata</taxon>
        <taxon>Gekkota</taxon>
        <taxon>Sphaerodactylidae</taxon>
        <taxon>Sphaerodactylus</taxon>
    </lineage>
</organism>